<feature type="region of interest" description="Disordered" evidence="1">
    <location>
        <begin position="1"/>
        <end position="176"/>
    </location>
</feature>
<evidence type="ECO:0000256" key="1">
    <source>
        <dbReference type="SAM" id="MobiDB-lite"/>
    </source>
</evidence>
<sequence length="176" mass="20766">MEMETAIERKKHTERRALTEVEMKKQKGRKAWTGMDGDENGNREEEADREEEEEVLKIEWCRGRRGDDGRKPRHDPPGKQSKVEPPKETDKRSWSPKRMGDMVSKEALAKFKPASNAPPPLKKRMTDEYETTRKKTEEKERMEKKKKSERKKKKKSKRREKDSVERRGHTGKGGEF</sequence>
<feature type="compositionally biased region" description="Basic residues" evidence="1">
    <location>
        <begin position="144"/>
        <end position="158"/>
    </location>
</feature>
<feature type="compositionally biased region" description="Basic and acidic residues" evidence="1">
    <location>
        <begin position="55"/>
        <end position="109"/>
    </location>
</feature>
<dbReference type="AlphaFoldDB" id="A0A0G4FI38"/>
<gene>
    <name evidence="2" type="ORF">Cvel_3357</name>
</gene>
<accession>A0A0G4FI38</accession>
<feature type="compositionally biased region" description="Basic and acidic residues" evidence="1">
    <location>
        <begin position="124"/>
        <end position="143"/>
    </location>
</feature>
<feature type="compositionally biased region" description="Basic and acidic residues" evidence="1">
    <location>
        <begin position="15"/>
        <end position="25"/>
    </location>
</feature>
<name>A0A0G4FI38_9ALVE</name>
<dbReference type="EMBL" id="CDMZ01000385">
    <property type="protein sequence ID" value="CEM13122.1"/>
    <property type="molecule type" value="Genomic_DNA"/>
</dbReference>
<reference evidence="2" key="1">
    <citation type="submission" date="2014-11" db="EMBL/GenBank/DDBJ databases">
        <authorList>
            <person name="Otto D Thomas"/>
            <person name="Naeem Raeece"/>
        </authorList>
    </citation>
    <scope>NUCLEOTIDE SEQUENCE</scope>
</reference>
<proteinExistence type="predicted"/>
<feature type="compositionally biased region" description="Basic and acidic residues" evidence="1">
    <location>
        <begin position="159"/>
        <end position="176"/>
    </location>
</feature>
<dbReference type="VEuPathDB" id="CryptoDB:Cvel_3357"/>
<protein>
    <submittedName>
        <fullName evidence="2">Uncharacterized protein</fullName>
    </submittedName>
</protein>
<organism evidence="2">
    <name type="scientific">Chromera velia CCMP2878</name>
    <dbReference type="NCBI Taxonomy" id="1169474"/>
    <lineage>
        <taxon>Eukaryota</taxon>
        <taxon>Sar</taxon>
        <taxon>Alveolata</taxon>
        <taxon>Colpodellida</taxon>
        <taxon>Chromeraceae</taxon>
        <taxon>Chromera</taxon>
    </lineage>
</organism>
<evidence type="ECO:0000313" key="2">
    <source>
        <dbReference type="EMBL" id="CEM13122.1"/>
    </source>
</evidence>